<reference evidence="1" key="1">
    <citation type="journal article" date="2014" name="Front. Microbiol.">
        <title>High frequency of phylogenetically diverse reductive dehalogenase-homologous genes in deep subseafloor sedimentary metagenomes.</title>
        <authorList>
            <person name="Kawai M."/>
            <person name="Futagami T."/>
            <person name="Toyoda A."/>
            <person name="Takaki Y."/>
            <person name="Nishi S."/>
            <person name="Hori S."/>
            <person name="Arai W."/>
            <person name="Tsubouchi T."/>
            <person name="Morono Y."/>
            <person name="Uchiyama I."/>
            <person name="Ito T."/>
            <person name="Fujiyama A."/>
            <person name="Inagaki F."/>
            <person name="Takami H."/>
        </authorList>
    </citation>
    <scope>NUCLEOTIDE SEQUENCE</scope>
    <source>
        <strain evidence="1">Expedition CK06-06</strain>
    </source>
</reference>
<feature type="non-terminal residue" evidence="1">
    <location>
        <position position="50"/>
    </location>
</feature>
<sequence>MRRNKKALLAGVMILVLLASLLLTVLSVRASDFGSGAKFNAPEVEKSFSL</sequence>
<evidence type="ECO:0000313" key="1">
    <source>
        <dbReference type="EMBL" id="GAI00632.1"/>
    </source>
</evidence>
<gene>
    <name evidence="1" type="ORF">S03H2_69858</name>
</gene>
<accession>X1K0U2</accession>
<protein>
    <submittedName>
        <fullName evidence="1">Uncharacterized protein</fullName>
    </submittedName>
</protein>
<proteinExistence type="predicted"/>
<dbReference type="AlphaFoldDB" id="X1K0U2"/>
<comment type="caution">
    <text evidence="1">The sequence shown here is derived from an EMBL/GenBank/DDBJ whole genome shotgun (WGS) entry which is preliminary data.</text>
</comment>
<dbReference type="EMBL" id="BARU01046261">
    <property type="protein sequence ID" value="GAI00632.1"/>
    <property type="molecule type" value="Genomic_DNA"/>
</dbReference>
<name>X1K0U2_9ZZZZ</name>
<organism evidence="1">
    <name type="scientific">marine sediment metagenome</name>
    <dbReference type="NCBI Taxonomy" id="412755"/>
    <lineage>
        <taxon>unclassified sequences</taxon>
        <taxon>metagenomes</taxon>
        <taxon>ecological metagenomes</taxon>
    </lineage>
</organism>